<dbReference type="InterPro" id="IPR011009">
    <property type="entry name" value="Kinase-like_dom_sf"/>
</dbReference>
<organism evidence="1 2">
    <name type="scientific">Pleurotus ostreatus</name>
    <name type="common">Oyster mushroom</name>
    <name type="synonym">White-rot fungus</name>
    <dbReference type="NCBI Taxonomy" id="5322"/>
    <lineage>
        <taxon>Eukaryota</taxon>
        <taxon>Fungi</taxon>
        <taxon>Dikarya</taxon>
        <taxon>Basidiomycota</taxon>
        <taxon>Agaricomycotina</taxon>
        <taxon>Agaricomycetes</taxon>
        <taxon>Agaricomycetidae</taxon>
        <taxon>Agaricales</taxon>
        <taxon>Pleurotineae</taxon>
        <taxon>Pleurotaceae</taxon>
        <taxon>Pleurotus</taxon>
    </lineage>
</organism>
<dbReference type="VEuPathDB" id="FungiDB:PC9H_006629"/>
<keyword evidence="2" id="KW-1185">Reference proteome</keyword>
<reference evidence="1" key="1">
    <citation type="submission" date="2019-07" db="EMBL/GenBank/DDBJ databases">
        <authorList>
            <person name="Palmer J.M."/>
        </authorList>
    </citation>
    <scope>NUCLEOTIDE SEQUENCE</scope>
    <source>
        <strain evidence="1">PC9</strain>
    </source>
</reference>
<dbReference type="SUPFAM" id="SSF56112">
    <property type="entry name" value="Protein kinase-like (PK-like)"/>
    <property type="match status" value="1"/>
</dbReference>
<evidence type="ECO:0000313" key="2">
    <source>
        <dbReference type="Proteomes" id="UP000623687"/>
    </source>
</evidence>
<protein>
    <recommendedName>
        <fullName evidence="3">Protein kinase domain-containing protein</fullName>
    </recommendedName>
</protein>
<dbReference type="OrthoDB" id="2844922at2759"/>
<evidence type="ECO:0008006" key="3">
    <source>
        <dbReference type="Google" id="ProtNLM"/>
    </source>
</evidence>
<dbReference type="GeneID" id="59376447"/>
<dbReference type="Proteomes" id="UP000623687">
    <property type="component" value="Unassembled WGS sequence"/>
</dbReference>
<accession>A0A8H6ZU54</accession>
<dbReference type="Gene3D" id="1.10.510.10">
    <property type="entry name" value="Transferase(Phosphotransferase) domain 1"/>
    <property type="match status" value="1"/>
</dbReference>
<dbReference type="RefSeq" id="XP_036632192.1">
    <property type="nucleotide sequence ID" value="XM_036776173.1"/>
</dbReference>
<proteinExistence type="predicted"/>
<evidence type="ECO:0000313" key="1">
    <source>
        <dbReference type="EMBL" id="KAF7430914.1"/>
    </source>
</evidence>
<gene>
    <name evidence="1" type="ORF">PC9H_006629</name>
</gene>
<comment type="caution">
    <text evidence="1">The sequence shown here is derived from an EMBL/GenBank/DDBJ whole genome shotgun (WGS) entry which is preliminary data.</text>
</comment>
<name>A0A8H6ZU54_PLEOS</name>
<sequence length="194" mass="22044">MGGDTLKLGGIERTLTKVDDQGNSAITYKVNEGWPDPATHANVVAFAKKGKTLLEKFEEEIKWLTRIGDLLANGVYESYHWIVLRGVVDKVDLASTPWYWNHGLAGNYNNCIKEIEPKLDLVTAVVKDYVEKFQVLHLDLQPGNILWDKEAKYPSLIDWGRAKEVAHWSDDIQKAVKTQLEFAHFKGETKVCFQ</sequence>
<dbReference type="AlphaFoldDB" id="A0A8H6ZU54"/>
<dbReference type="EMBL" id="JACETU010000004">
    <property type="protein sequence ID" value="KAF7430914.1"/>
    <property type="molecule type" value="Genomic_DNA"/>
</dbReference>